<protein>
    <recommendedName>
        <fullName evidence="2">SET domain-containing protein</fullName>
    </recommendedName>
</protein>
<name>A0A4P9ZVQ3_9FUNG</name>
<dbReference type="EMBL" id="ML002556">
    <property type="protein sequence ID" value="RKP37021.1"/>
    <property type="molecule type" value="Genomic_DNA"/>
</dbReference>
<feature type="region of interest" description="Disordered" evidence="1">
    <location>
        <begin position="1"/>
        <end position="34"/>
    </location>
</feature>
<feature type="compositionally biased region" description="Low complexity" evidence="1">
    <location>
        <begin position="224"/>
        <end position="252"/>
    </location>
</feature>
<evidence type="ECO:0000313" key="3">
    <source>
        <dbReference type="EMBL" id="RKP37021.1"/>
    </source>
</evidence>
<dbReference type="SUPFAM" id="SSF82199">
    <property type="entry name" value="SET domain"/>
    <property type="match status" value="1"/>
</dbReference>
<evidence type="ECO:0000313" key="4">
    <source>
        <dbReference type="Proteomes" id="UP000268162"/>
    </source>
</evidence>
<dbReference type="Pfam" id="PF00856">
    <property type="entry name" value="SET"/>
    <property type="match status" value="1"/>
</dbReference>
<dbReference type="Proteomes" id="UP000268162">
    <property type="component" value="Unassembled WGS sequence"/>
</dbReference>
<dbReference type="PROSITE" id="PS50280">
    <property type="entry name" value="SET"/>
    <property type="match status" value="1"/>
</dbReference>
<proteinExistence type="predicted"/>
<dbReference type="AlphaFoldDB" id="A0A4P9ZVQ3"/>
<accession>A0A4P9ZVQ3</accession>
<feature type="region of interest" description="Disordered" evidence="1">
    <location>
        <begin position="159"/>
        <end position="260"/>
    </location>
</feature>
<dbReference type="STRING" id="215637.A0A4P9ZVQ3"/>
<evidence type="ECO:0000256" key="1">
    <source>
        <dbReference type="SAM" id="MobiDB-lite"/>
    </source>
</evidence>
<feature type="domain" description="SET" evidence="2">
    <location>
        <begin position="263"/>
        <end position="389"/>
    </location>
</feature>
<feature type="compositionally biased region" description="Low complexity" evidence="1">
    <location>
        <begin position="159"/>
        <end position="173"/>
    </location>
</feature>
<keyword evidence="4" id="KW-1185">Reference proteome</keyword>
<dbReference type="Gene3D" id="2.170.270.10">
    <property type="entry name" value="SET domain"/>
    <property type="match status" value="1"/>
</dbReference>
<dbReference type="InterPro" id="IPR001214">
    <property type="entry name" value="SET_dom"/>
</dbReference>
<reference evidence="4" key="1">
    <citation type="journal article" date="2018" name="Nat. Microbiol.">
        <title>Leveraging single-cell genomics to expand the fungal tree of life.</title>
        <authorList>
            <person name="Ahrendt S.R."/>
            <person name="Quandt C.A."/>
            <person name="Ciobanu D."/>
            <person name="Clum A."/>
            <person name="Salamov A."/>
            <person name="Andreopoulos B."/>
            <person name="Cheng J.F."/>
            <person name="Woyke T."/>
            <person name="Pelin A."/>
            <person name="Henrissat B."/>
            <person name="Reynolds N.K."/>
            <person name="Benny G.L."/>
            <person name="Smith M.E."/>
            <person name="James T.Y."/>
            <person name="Grigoriev I.V."/>
        </authorList>
    </citation>
    <scope>NUCLEOTIDE SEQUENCE [LARGE SCALE GENOMIC DNA]</scope>
    <source>
        <strain evidence="4">RSA 468</strain>
    </source>
</reference>
<dbReference type="InterPro" id="IPR046341">
    <property type="entry name" value="SET_dom_sf"/>
</dbReference>
<sequence length="405" mass="44002">MGGGPGTPSPHTVDKFKRQPPKQTPGRGGSKKQLKPRWHTQMYIMFLALRQMPGHEASRSEIIRAAVELDKQISEERGLPRVFTGKTPMNSASACLTNNGDKYFIPFKPPGARSMHFRLSYIPCDFDEAVKEYNRWNEVLANKDWPICFGQGGPGAIPSASADNTTTTATINSGVVPPKSNAHVDVVPASGPPPADAAPQGSASEVSSASADLIDVPAATQPESTEAPSTDAPAPTEAEPANPADPATETTPVDSNIPRTWHDLVEVRTSTIPGAGRGLFAVRDIPTYTPLGFYFGVPMTEDEFDSLKDHVGQASHYSIMYRRTVLDATDKDGQPFTDPDGPLYCPFHFMNERLGHGNVAFLEGFVVNQVICMTTKKIKAGSEIFVYYGSEVDREHWNTMVPDVK</sequence>
<evidence type="ECO:0000259" key="2">
    <source>
        <dbReference type="PROSITE" id="PS50280"/>
    </source>
</evidence>
<gene>
    <name evidence="3" type="ORF">BJ085DRAFT_13855</name>
</gene>
<organism evidence="3 4">
    <name type="scientific">Dimargaris cristalligena</name>
    <dbReference type="NCBI Taxonomy" id="215637"/>
    <lineage>
        <taxon>Eukaryota</taxon>
        <taxon>Fungi</taxon>
        <taxon>Fungi incertae sedis</taxon>
        <taxon>Zoopagomycota</taxon>
        <taxon>Kickxellomycotina</taxon>
        <taxon>Dimargaritomycetes</taxon>
        <taxon>Dimargaritales</taxon>
        <taxon>Dimargaritaceae</taxon>
        <taxon>Dimargaris</taxon>
    </lineage>
</organism>